<feature type="domain" description="SnoaL-like" evidence="8">
    <location>
        <begin position="232"/>
        <end position="324"/>
    </location>
</feature>
<evidence type="ECO:0000313" key="10">
    <source>
        <dbReference type="Proteomes" id="UP000559182"/>
    </source>
</evidence>
<dbReference type="InterPro" id="IPR013324">
    <property type="entry name" value="RNA_pol_sigma_r3/r4-like"/>
</dbReference>
<gene>
    <name evidence="9" type="ORF">FHU39_001038</name>
</gene>
<dbReference type="Pfam" id="PF08281">
    <property type="entry name" value="Sigma70_r4_2"/>
    <property type="match status" value="1"/>
</dbReference>
<dbReference type="NCBIfam" id="TIGR02960">
    <property type="entry name" value="SigX5"/>
    <property type="match status" value="1"/>
</dbReference>
<keyword evidence="3" id="KW-0805">Transcription regulation</keyword>
<dbReference type="RefSeq" id="WP_183319367.1">
    <property type="nucleotide sequence ID" value="NZ_JACHVQ010000001.1"/>
</dbReference>
<dbReference type="Pfam" id="PF12680">
    <property type="entry name" value="SnoaL_2"/>
    <property type="match status" value="1"/>
</dbReference>
<dbReference type="Gene3D" id="1.10.10.10">
    <property type="entry name" value="Winged helix-like DNA-binding domain superfamily/Winged helix DNA-binding domain"/>
    <property type="match status" value="1"/>
</dbReference>
<dbReference type="Pfam" id="PF04542">
    <property type="entry name" value="Sigma70_r2"/>
    <property type="match status" value="1"/>
</dbReference>
<dbReference type="InterPro" id="IPR032710">
    <property type="entry name" value="NTF2-like_dom_sf"/>
</dbReference>
<evidence type="ECO:0000259" key="7">
    <source>
        <dbReference type="Pfam" id="PF08281"/>
    </source>
</evidence>
<evidence type="ECO:0000256" key="2">
    <source>
        <dbReference type="ARBA" id="ARBA00011344"/>
    </source>
</evidence>
<keyword evidence="5" id="KW-0804">Transcription</keyword>
<comment type="similarity">
    <text evidence="1">Belongs to the sigma-70 factor family. ECF subfamily.</text>
</comment>
<dbReference type="Proteomes" id="UP000559182">
    <property type="component" value="Unassembled WGS sequence"/>
</dbReference>
<evidence type="ECO:0000259" key="8">
    <source>
        <dbReference type="Pfam" id="PF12680"/>
    </source>
</evidence>
<dbReference type="InterPro" id="IPR013325">
    <property type="entry name" value="RNA_pol_sigma_r2"/>
</dbReference>
<dbReference type="GO" id="GO:0003677">
    <property type="term" value="F:DNA binding"/>
    <property type="evidence" value="ECO:0007669"/>
    <property type="project" value="InterPro"/>
</dbReference>
<evidence type="ECO:0000256" key="5">
    <source>
        <dbReference type="ARBA" id="ARBA00023163"/>
    </source>
</evidence>
<name>A0A839N4R1_9MICO</name>
<dbReference type="EMBL" id="JACHVQ010000001">
    <property type="protein sequence ID" value="MBB2891054.1"/>
    <property type="molecule type" value="Genomic_DNA"/>
</dbReference>
<evidence type="ECO:0000256" key="4">
    <source>
        <dbReference type="ARBA" id="ARBA00023082"/>
    </source>
</evidence>
<dbReference type="PANTHER" id="PTHR43133:SF65">
    <property type="entry name" value="ECF RNA POLYMERASE SIGMA FACTOR SIGG"/>
    <property type="match status" value="1"/>
</dbReference>
<dbReference type="InterPro" id="IPR007627">
    <property type="entry name" value="RNA_pol_sigma70_r2"/>
</dbReference>
<accession>A0A839N4R1</accession>
<feature type="domain" description="RNA polymerase sigma factor 70 region 4 type 2" evidence="7">
    <location>
        <begin position="156"/>
        <end position="206"/>
    </location>
</feature>
<dbReference type="NCBIfam" id="TIGR02937">
    <property type="entry name" value="sigma70-ECF"/>
    <property type="match status" value="1"/>
</dbReference>
<reference evidence="9 10" key="1">
    <citation type="submission" date="2020-08" db="EMBL/GenBank/DDBJ databases">
        <title>Sequencing the genomes of 1000 actinobacteria strains.</title>
        <authorList>
            <person name="Klenk H.-P."/>
        </authorList>
    </citation>
    <scope>NUCLEOTIDE SEQUENCE [LARGE SCALE GENOMIC DNA]</scope>
    <source>
        <strain evidence="9 10">DSM 105369</strain>
    </source>
</reference>
<keyword evidence="4" id="KW-0731">Sigma factor</keyword>
<dbReference type="InterPro" id="IPR039425">
    <property type="entry name" value="RNA_pol_sigma-70-like"/>
</dbReference>
<organism evidence="9 10">
    <name type="scientific">Flexivirga oryzae</name>
    <dbReference type="NCBI Taxonomy" id="1794944"/>
    <lineage>
        <taxon>Bacteria</taxon>
        <taxon>Bacillati</taxon>
        <taxon>Actinomycetota</taxon>
        <taxon>Actinomycetes</taxon>
        <taxon>Micrococcales</taxon>
        <taxon>Dermacoccaceae</taxon>
        <taxon>Flexivirga</taxon>
    </lineage>
</organism>
<dbReference type="InterPro" id="IPR013249">
    <property type="entry name" value="RNA_pol_sigma70_r4_t2"/>
</dbReference>
<dbReference type="NCBIfam" id="NF006089">
    <property type="entry name" value="PRK08241.1"/>
    <property type="match status" value="1"/>
</dbReference>
<evidence type="ECO:0000256" key="1">
    <source>
        <dbReference type="ARBA" id="ARBA00010641"/>
    </source>
</evidence>
<comment type="subunit">
    <text evidence="2">Interacts transiently with the RNA polymerase catalytic core formed by RpoA, RpoB, RpoC and RpoZ (2 alpha, 1 beta, 1 beta' and 1 omega subunit) to form the RNA polymerase holoenzyme that can initiate transcription.</text>
</comment>
<proteinExistence type="inferred from homology"/>
<dbReference type="InterPro" id="IPR014305">
    <property type="entry name" value="RNA_pol_sigma-G_actinobac"/>
</dbReference>
<dbReference type="PANTHER" id="PTHR43133">
    <property type="entry name" value="RNA POLYMERASE ECF-TYPE SIGMA FACTO"/>
    <property type="match status" value="1"/>
</dbReference>
<dbReference type="SUPFAM" id="SSF88946">
    <property type="entry name" value="Sigma2 domain of RNA polymerase sigma factors"/>
    <property type="match status" value="1"/>
</dbReference>
<dbReference type="InterPro" id="IPR037401">
    <property type="entry name" value="SnoaL-like"/>
</dbReference>
<dbReference type="Gene3D" id="1.10.1740.10">
    <property type="match status" value="1"/>
</dbReference>
<evidence type="ECO:0000259" key="6">
    <source>
        <dbReference type="Pfam" id="PF04542"/>
    </source>
</evidence>
<sequence>MSNISSQVPSAVPTPGVDNDLALARGGDHAAYDRLVRPLLPELHAHSYRMLASSHDADDALQDALVKVWRGLGDFEGRSTLRTWLYTVVTRSCIDLARARGRRALPIDLGPSSARAVVDDAPSDDITWLGPYVGDDPGGFASPAARYEQREAVELAFVAALQHLPGNQRAALLLFEVLGFPADQIATMMRTTTASVNSALQRARATVALRVPQQSQQATARSIGDRQLHAVVERFTTALERRDTDALVDLVTEDVTWAMPPMPHWYAGLAAVGDFAAQVPMGSCGSWRTLPTSVNAQPAVACYLRPEGAPAHGAWAITVLTLRDTRVSGLTSFLGVEHFTALGLPTQLPPIDQ</sequence>
<dbReference type="GO" id="GO:0016987">
    <property type="term" value="F:sigma factor activity"/>
    <property type="evidence" value="ECO:0007669"/>
    <property type="project" value="UniProtKB-KW"/>
</dbReference>
<protein>
    <submittedName>
        <fullName evidence="9">RNA polymerase sigma-70 factor (ECF subfamily)</fullName>
    </submittedName>
</protein>
<dbReference type="SUPFAM" id="SSF88659">
    <property type="entry name" value="Sigma3 and sigma4 domains of RNA polymerase sigma factors"/>
    <property type="match status" value="1"/>
</dbReference>
<dbReference type="AlphaFoldDB" id="A0A839N4R1"/>
<evidence type="ECO:0000313" key="9">
    <source>
        <dbReference type="EMBL" id="MBB2891054.1"/>
    </source>
</evidence>
<feature type="domain" description="RNA polymerase sigma-70 region 2" evidence="6">
    <location>
        <begin position="35"/>
        <end position="103"/>
    </location>
</feature>
<dbReference type="GO" id="GO:0006352">
    <property type="term" value="P:DNA-templated transcription initiation"/>
    <property type="evidence" value="ECO:0007669"/>
    <property type="project" value="InterPro"/>
</dbReference>
<dbReference type="Gene3D" id="3.10.450.50">
    <property type="match status" value="1"/>
</dbReference>
<keyword evidence="10" id="KW-1185">Reference proteome</keyword>
<comment type="caution">
    <text evidence="9">The sequence shown here is derived from an EMBL/GenBank/DDBJ whole genome shotgun (WGS) entry which is preliminary data.</text>
</comment>
<dbReference type="SUPFAM" id="SSF54427">
    <property type="entry name" value="NTF2-like"/>
    <property type="match status" value="1"/>
</dbReference>
<dbReference type="InterPro" id="IPR014284">
    <property type="entry name" value="RNA_pol_sigma-70_dom"/>
</dbReference>
<evidence type="ECO:0000256" key="3">
    <source>
        <dbReference type="ARBA" id="ARBA00023015"/>
    </source>
</evidence>
<dbReference type="InterPro" id="IPR036388">
    <property type="entry name" value="WH-like_DNA-bd_sf"/>
</dbReference>